<dbReference type="GO" id="GO:0005829">
    <property type="term" value="C:cytosol"/>
    <property type="evidence" value="ECO:0007669"/>
    <property type="project" value="TreeGrafter"/>
</dbReference>
<dbReference type="InterPro" id="IPR003097">
    <property type="entry name" value="CysJ-like_FAD-binding"/>
</dbReference>
<dbReference type="Gene3D" id="2.40.30.10">
    <property type="entry name" value="Translation factors"/>
    <property type="match status" value="1"/>
</dbReference>
<keyword evidence="7" id="KW-0560">Oxidoreductase</keyword>
<keyword evidence="8" id="KW-0198">Cysteine biosynthesis</keyword>
<comment type="caution">
    <text evidence="11">The sequence shown here is derived from an EMBL/GenBank/DDBJ whole genome shotgun (WGS) entry which is preliminary data.</text>
</comment>
<dbReference type="OrthoDB" id="7376058at2"/>
<dbReference type="SUPFAM" id="SSF52218">
    <property type="entry name" value="Flavoproteins"/>
    <property type="match status" value="1"/>
</dbReference>
<dbReference type="Proteomes" id="UP000283832">
    <property type="component" value="Unassembled WGS sequence"/>
</dbReference>
<dbReference type="GO" id="GO:0016491">
    <property type="term" value="F:oxidoreductase activity"/>
    <property type="evidence" value="ECO:0007669"/>
    <property type="project" value="UniProtKB-KW"/>
</dbReference>
<feature type="domain" description="FAD-binding FR-type" evidence="10">
    <location>
        <begin position="192"/>
        <end position="409"/>
    </location>
</feature>
<evidence type="ECO:0000256" key="4">
    <source>
        <dbReference type="ARBA" id="ARBA00022643"/>
    </source>
</evidence>
<dbReference type="GO" id="GO:0019344">
    <property type="term" value="P:cysteine biosynthetic process"/>
    <property type="evidence" value="ECO:0007669"/>
    <property type="project" value="UniProtKB-KW"/>
</dbReference>
<dbReference type="Pfam" id="PF00667">
    <property type="entry name" value="FAD_binding_1"/>
    <property type="match status" value="1"/>
</dbReference>
<evidence type="ECO:0000256" key="5">
    <source>
        <dbReference type="ARBA" id="ARBA00022827"/>
    </source>
</evidence>
<reference evidence="11 12" key="1">
    <citation type="submission" date="2018-08" db="EMBL/GenBank/DDBJ databases">
        <title>Jishengella sp. nov., isolated from a root of Azadirachta indica A. Juss. var. siamensis Valenton.</title>
        <authorList>
            <person name="Kuncharoen N."/>
            <person name="Tanasupawat S."/>
            <person name="Kudo T."/>
            <person name="Ohkuma M."/>
        </authorList>
    </citation>
    <scope>NUCLEOTIDE SEQUENCE [LARGE SCALE GENOMIC DNA]</scope>
    <source>
        <strain evidence="11 12">AZ1-13</strain>
    </source>
</reference>
<dbReference type="AlphaFoldDB" id="A0A418MUK0"/>
<evidence type="ECO:0000256" key="1">
    <source>
        <dbReference type="ARBA" id="ARBA00001917"/>
    </source>
</evidence>
<dbReference type="InterPro" id="IPR001709">
    <property type="entry name" value="Flavoprot_Pyr_Nucl_cyt_Rdtase"/>
</dbReference>
<proteinExistence type="predicted"/>
<evidence type="ECO:0000256" key="8">
    <source>
        <dbReference type="ARBA" id="ARBA00023192"/>
    </source>
</evidence>
<keyword evidence="6" id="KW-0521">NADP</keyword>
<evidence type="ECO:0000256" key="7">
    <source>
        <dbReference type="ARBA" id="ARBA00023002"/>
    </source>
</evidence>
<comment type="cofactor">
    <cofactor evidence="1">
        <name>FMN</name>
        <dbReference type="ChEBI" id="CHEBI:58210"/>
    </cofactor>
</comment>
<keyword evidence="4" id="KW-0288">FMN</keyword>
<accession>A0A418MUK0</accession>
<gene>
    <name evidence="11" type="ORF">D2L64_13500</name>
</gene>
<dbReference type="PANTHER" id="PTHR19384">
    <property type="entry name" value="NITRIC OXIDE SYNTHASE-RELATED"/>
    <property type="match status" value="1"/>
</dbReference>
<dbReference type="PROSITE" id="PS51384">
    <property type="entry name" value="FAD_FR"/>
    <property type="match status" value="1"/>
</dbReference>
<dbReference type="InterPro" id="IPR008254">
    <property type="entry name" value="Flavodoxin/NO_synth"/>
</dbReference>
<evidence type="ECO:0000313" key="12">
    <source>
        <dbReference type="Proteomes" id="UP000283832"/>
    </source>
</evidence>
<dbReference type="Gene3D" id="3.40.50.360">
    <property type="match status" value="1"/>
</dbReference>
<dbReference type="InterPro" id="IPR001433">
    <property type="entry name" value="OxRdtase_FAD/NAD-bd"/>
</dbReference>
<dbReference type="Pfam" id="PF00258">
    <property type="entry name" value="Flavodoxin_1"/>
    <property type="match status" value="1"/>
</dbReference>
<keyword evidence="3" id="KW-0285">Flavoprotein</keyword>
<dbReference type="PANTHER" id="PTHR19384:SF128">
    <property type="entry name" value="NADPH OXIDOREDUCTASE A"/>
    <property type="match status" value="1"/>
</dbReference>
<dbReference type="InterPro" id="IPR029039">
    <property type="entry name" value="Flavoprotein-like_sf"/>
</dbReference>
<evidence type="ECO:0000256" key="2">
    <source>
        <dbReference type="ARBA" id="ARBA00001974"/>
    </source>
</evidence>
<dbReference type="GO" id="GO:0050660">
    <property type="term" value="F:flavin adenine dinucleotide binding"/>
    <property type="evidence" value="ECO:0007669"/>
    <property type="project" value="TreeGrafter"/>
</dbReference>
<comment type="cofactor">
    <cofactor evidence="2">
        <name>FAD</name>
        <dbReference type="ChEBI" id="CHEBI:57692"/>
    </cofactor>
</comment>
<dbReference type="InterPro" id="IPR001094">
    <property type="entry name" value="Flavdoxin-like"/>
</dbReference>
<dbReference type="GO" id="GO:0010181">
    <property type="term" value="F:FMN binding"/>
    <property type="evidence" value="ECO:0007669"/>
    <property type="project" value="InterPro"/>
</dbReference>
<dbReference type="PROSITE" id="PS50902">
    <property type="entry name" value="FLAVODOXIN_LIKE"/>
    <property type="match status" value="1"/>
</dbReference>
<dbReference type="SUPFAM" id="SSF63380">
    <property type="entry name" value="Riboflavin synthase domain-like"/>
    <property type="match status" value="1"/>
</dbReference>
<protein>
    <submittedName>
        <fullName evidence="11">Sulfite reductase flavoprotein subunit alpha</fullName>
    </submittedName>
</protein>
<dbReference type="InterPro" id="IPR039261">
    <property type="entry name" value="FNR_nucleotide-bd"/>
</dbReference>
<dbReference type="PRINTS" id="PR00369">
    <property type="entry name" value="FLAVODOXIN"/>
</dbReference>
<dbReference type="Gene3D" id="3.40.50.80">
    <property type="entry name" value="Nucleotide-binding domain of ferredoxin-NADP reductase (FNR) module"/>
    <property type="match status" value="1"/>
</dbReference>
<keyword evidence="12" id="KW-1185">Reference proteome</keyword>
<feature type="domain" description="Flavodoxin-like" evidence="9">
    <location>
        <begin position="22"/>
        <end position="160"/>
    </location>
</feature>
<sequence>MSIQTTDQGDQSIVAAEDSTELAVLYGSQTGNAEYLAHEIQGKASAEGHQVTVSSLDDWLRSGPRQLHRLLVVTSTHDNGHMPDNAAEFWDWLNLLGPGALNGLPYAVLSIGDSMYEDFCKAGHDIDTRLEQLGAVRVVPSIDCDVDFEFTAEKWAAPAVRELLAAAPRPAVAPMIHLLGSAEPDTTARGAERIHTARIVASRPLSAPGSAKQVMHYELAFDDGTFEYEPGDSIAVSIANSDTLVNEWLAVFDGGGLARHHDQPLRTLLKHEVELRLPHPGLIVGLARRRPDSAAILRIIALMQSGDRAQLDSWLGDRDVLDVLTDLDCLDLPIEEIVPELGRLQRRDYSISSSPLRDSGRVHITVSGVEYAGRRGTYRGAATDFLAERARDGRAFQVQRVPAHEFRLPADAVPIIMIGPGVGVAPFRAFLRHRAALGAPGRNWLFFGDQHRQLDWLYEDEFRQLTEHGLLTRLDVAFSRDQEAKRYVQHEMLANAAEIRSWIAAGAYVFVCGDKAQMAPDVDRAMAVILAGGDATESAGQQALASLKNSARYVKDVY</sequence>
<dbReference type="PRINTS" id="PR00371">
    <property type="entry name" value="FPNCR"/>
</dbReference>
<name>A0A418MUK0_9ACTN</name>
<dbReference type="EMBL" id="QXEC01000011">
    <property type="protein sequence ID" value="RIV37963.1"/>
    <property type="molecule type" value="Genomic_DNA"/>
</dbReference>
<dbReference type="InterPro" id="IPR017938">
    <property type="entry name" value="Riboflavin_synthase-like_b-brl"/>
</dbReference>
<evidence type="ECO:0000313" key="11">
    <source>
        <dbReference type="EMBL" id="RIV37963.1"/>
    </source>
</evidence>
<organism evidence="11 12">
    <name type="scientific">Micromonospora radicis</name>
    <dbReference type="NCBI Taxonomy" id="1894971"/>
    <lineage>
        <taxon>Bacteria</taxon>
        <taxon>Bacillati</taxon>
        <taxon>Actinomycetota</taxon>
        <taxon>Actinomycetes</taxon>
        <taxon>Micromonosporales</taxon>
        <taxon>Micromonosporaceae</taxon>
        <taxon>Micromonospora</taxon>
    </lineage>
</organism>
<dbReference type="Pfam" id="PF00175">
    <property type="entry name" value="NAD_binding_1"/>
    <property type="match status" value="1"/>
</dbReference>
<dbReference type="InterPro" id="IPR017927">
    <property type="entry name" value="FAD-bd_FR_type"/>
</dbReference>
<evidence type="ECO:0000256" key="3">
    <source>
        <dbReference type="ARBA" id="ARBA00022630"/>
    </source>
</evidence>
<dbReference type="SUPFAM" id="SSF52343">
    <property type="entry name" value="Ferredoxin reductase-like, C-terminal NADP-linked domain"/>
    <property type="match status" value="1"/>
</dbReference>
<evidence type="ECO:0000259" key="9">
    <source>
        <dbReference type="PROSITE" id="PS50902"/>
    </source>
</evidence>
<keyword evidence="5" id="KW-0274">FAD</keyword>
<evidence type="ECO:0000256" key="6">
    <source>
        <dbReference type="ARBA" id="ARBA00022857"/>
    </source>
</evidence>
<dbReference type="RefSeq" id="WP_119576027.1">
    <property type="nucleotide sequence ID" value="NZ_QXEC01000011.1"/>
</dbReference>
<keyword evidence="8" id="KW-0028">Amino-acid biosynthesis</keyword>
<dbReference type="InterPro" id="IPR023173">
    <property type="entry name" value="NADPH_Cyt_P450_Rdtase_alpha"/>
</dbReference>
<evidence type="ECO:0000259" key="10">
    <source>
        <dbReference type="PROSITE" id="PS51384"/>
    </source>
</evidence>
<dbReference type="Gene3D" id="1.20.990.10">
    <property type="entry name" value="NADPH-cytochrome p450 Reductase, Chain A, domain 3"/>
    <property type="match status" value="1"/>
</dbReference>